<accession>A0A0G4HRH8</accession>
<sequence length="76" mass="8404">MEVEECRAQLRETLNKIGKNVKPIEASLMTTDEERGPWRSAVLTVQESVHSSGGADVSAYSLPREDDVCFLIPESP</sequence>
<proteinExistence type="predicted"/>
<gene>
    <name evidence="1" type="ORF">Cvel_30620</name>
</gene>
<name>A0A0G4HRH8_9ALVE</name>
<protein>
    <submittedName>
        <fullName evidence="1">Uncharacterized protein</fullName>
    </submittedName>
</protein>
<evidence type="ECO:0000313" key="1">
    <source>
        <dbReference type="EMBL" id="CEM46886.1"/>
    </source>
</evidence>
<organism evidence="1">
    <name type="scientific">Chromera velia CCMP2878</name>
    <dbReference type="NCBI Taxonomy" id="1169474"/>
    <lineage>
        <taxon>Eukaryota</taxon>
        <taxon>Sar</taxon>
        <taxon>Alveolata</taxon>
        <taxon>Colpodellida</taxon>
        <taxon>Chromeraceae</taxon>
        <taxon>Chromera</taxon>
    </lineage>
</organism>
<reference evidence="1" key="1">
    <citation type="submission" date="2014-11" db="EMBL/GenBank/DDBJ databases">
        <authorList>
            <person name="Otto D Thomas"/>
            <person name="Naeem Raeece"/>
        </authorList>
    </citation>
    <scope>NUCLEOTIDE SEQUENCE</scope>
</reference>
<dbReference type="EMBL" id="CDMZ01003584">
    <property type="protein sequence ID" value="CEM46886.1"/>
    <property type="molecule type" value="Genomic_DNA"/>
</dbReference>
<dbReference type="AlphaFoldDB" id="A0A0G4HRH8"/>
<dbReference type="VEuPathDB" id="CryptoDB:Cvel_30620"/>